<keyword evidence="7 9" id="KW-0472">Membrane</keyword>
<feature type="transmembrane region" description="Helical" evidence="9">
    <location>
        <begin position="12"/>
        <end position="32"/>
    </location>
</feature>
<evidence type="ECO:0000313" key="11">
    <source>
        <dbReference type="EMBL" id="USQ80586.1"/>
    </source>
</evidence>
<feature type="transmembrane region" description="Helical" evidence="9">
    <location>
        <begin position="128"/>
        <end position="146"/>
    </location>
</feature>
<feature type="transmembrane region" description="Helical" evidence="9">
    <location>
        <begin position="47"/>
        <end position="65"/>
    </location>
</feature>
<proteinExistence type="inferred from homology"/>
<evidence type="ECO:0000256" key="1">
    <source>
        <dbReference type="ARBA" id="ARBA00004429"/>
    </source>
</evidence>
<evidence type="ECO:0000256" key="4">
    <source>
        <dbReference type="ARBA" id="ARBA00022519"/>
    </source>
</evidence>
<name>A0ABY4YVC0_9MICO</name>
<feature type="domain" description="Tripartite ATP-independent periplasmic transporters DctQ component" evidence="10">
    <location>
        <begin position="23"/>
        <end position="151"/>
    </location>
</feature>
<feature type="transmembrane region" description="Helical" evidence="9">
    <location>
        <begin position="86"/>
        <end position="108"/>
    </location>
</feature>
<keyword evidence="12" id="KW-1185">Reference proteome</keyword>
<evidence type="ECO:0000256" key="7">
    <source>
        <dbReference type="ARBA" id="ARBA00023136"/>
    </source>
</evidence>
<sequence length="168" mass="18458">MEPIKKGLDRVLQGASVVLFALLVVVVVWQVFTRQVLNSPSAWTEELARYTFVWVGLFATALVFSERGHIAVDFVVTKFSTKPRKVVAVVVQLAIIFFALAVLVYGGVRASNGAWNQSLSALPTQVGVMYLAMPITGVLITFYAIYHLQAVLRGAEEAIDTDQDPQMV</sequence>
<keyword evidence="6 9" id="KW-1133">Transmembrane helix</keyword>
<dbReference type="PANTHER" id="PTHR35011">
    <property type="entry name" value="2,3-DIKETO-L-GULONATE TRAP TRANSPORTER SMALL PERMEASE PROTEIN YIAM"/>
    <property type="match status" value="1"/>
</dbReference>
<keyword evidence="2" id="KW-0813">Transport</keyword>
<keyword evidence="3" id="KW-1003">Cell membrane</keyword>
<evidence type="ECO:0000259" key="10">
    <source>
        <dbReference type="Pfam" id="PF04290"/>
    </source>
</evidence>
<comment type="similarity">
    <text evidence="8">Belongs to the TRAP transporter small permease family.</text>
</comment>
<evidence type="ECO:0000256" key="3">
    <source>
        <dbReference type="ARBA" id="ARBA00022475"/>
    </source>
</evidence>
<organism evidence="11 12">
    <name type="scientific">Ornithinimicrobium faecis</name>
    <dbReference type="NCBI Taxonomy" id="2934158"/>
    <lineage>
        <taxon>Bacteria</taxon>
        <taxon>Bacillati</taxon>
        <taxon>Actinomycetota</taxon>
        <taxon>Actinomycetes</taxon>
        <taxon>Micrococcales</taxon>
        <taxon>Ornithinimicrobiaceae</taxon>
        <taxon>Ornithinimicrobium</taxon>
    </lineage>
</organism>
<keyword evidence="5 9" id="KW-0812">Transmembrane</keyword>
<keyword evidence="4" id="KW-0997">Cell inner membrane</keyword>
<dbReference type="InterPro" id="IPR007387">
    <property type="entry name" value="TRAP_DctQ"/>
</dbReference>
<evidence type="ECO:0000256" key="5">
    <source>
        <dbReference type="ARBA" id="ARBA00022692"/>
    </source>
</evidence>
<protein>
    <submittedName>
        <fullName evidence="11">TRAP transporter small permease</fullName>
    </submittedName>
</protein>
<accession>A0ABY4YVC0</accession>
<evidence type="ECO:0000256" key="2">
    <source>
        <dbReference type="ARBA" id="ARBA00022448"/>
    </source>
</evidence>
<dbReference type="PANTHER" id="PTHR35011:SF2">
    <property type="entry name" value="2,3-DIKETO-L-GULONATE TRAP TRANSPORTER SMALL PERMEASE PROTEIN YIAM"/>
    <property type="match status" value="1"/>
</dbReference>
<dbReference type="RefSeq" id="WP_252593961.1">
    <property type="nucleotide sequence ID" value="NZ_CP099489.1"/>
</dbReference>
<dbReference type="EMBL" id="CP099489">
    <property type="protein sequence ID" value="USQ80586.1"/>
    <property type="molecule type" value="Genomic_DNA"/>
</dbReference>
<evidence type="ECO:0000256" key="6">
    <source>
        <dbReference type="ARBA" id="ARBA00022989"/>
    </source>
</evidence>
<evidence type="ECO:0000313" key="12">
    <source>
        <dbReference type="Proteomes" id="UP001056455"/>
    </source>
</evidence>
<dbReference type="Pfam" id="PF04290">
    <property type="entry name" value="DctQ"/>
    <property type="match status" value="1"/>
</dbReference>
<dbReference type="InterPro" id="IPR055348">
    <property type="entry name" value="DctQ"/>
</dbReference>
<evidence type="ECO:0000256" key="9">
    <source>
        <dbReference type="SAM" id="Phobius"/>
    </source>
</evidence>
<comment type="subcellular location">
    <subcellularLocation>
        <location evidence="1">Cell inner membrane</location>
        <topology evidence="1">Multi-pass membrane protein</topology>
    </subcellularLocation>
</comment>
<reference evidence="11" key="1">
    <citation type="submission" date="2022-06" db="EMBL/GenBank/DDBJ databases">
        <title>Ornithinimicrobium HY1793.</title>
        <authorList>
            <person name="Huang Y."/>
        </authorList>
    </citation>
    <scope>NUCLEOTIDE SEQUENCE</scope>
    <source>
        <strain evidence="11">HY1793</strain>
    </source>
</reference>
<evidence type="ECO:0000256" key="8">
    <source>
        <dbReference type="ARBA" id="ARBA00038436"/>
    </source>
</evidence>
<dbReference type="Proteomes" id="UP001056455">
    <property type="component" value="Chromosome"/>
</dbReference>
<gene>
    <name evidence="11" type="ORF">NF556_02670</name>
</gene>